<reference evidence="1" key="2">
    <citation type="journal article" date="2015" name="Data Brief">
        <title>Shoot transcriptome of the giant reed, Arundo donax.</title>
        <authorList>
            <person name="Barrero R.A."/>
            <person name="Guerrero F.D."/>
            <person name="Moolhuijzen P."/>
            <person name="Goolsby J.A."/>
            <person name="Tidwell J."/>
            <person name="Bellgard S.E."/>
            <person name="Bellgard M.I."/>
        </authorList>
    </citation>
    <scope>NUCLEOTIDE SEQUENCE</scope>
    <source>
        <tissue evidence="1">Shoot tissue taken approximately 20 cm above the soil surface</tissue>
    </source>
</reference>
<reference evidence="1" key="1">
    <citation type="submission" date="2014-09" db="EMBL/GenBank/DDBJ databases">
        <authorList>
            <person name="Magalhaes I.L.F."/>
            <person name="Oliveira U."/>
            <person name="Santos F.R."/>
            <person name="Vidigal T.H.D.A."/>
            <person name="Brescovit A.D."/>
            <person name="Santos A.J."/>
        </authorList>
    </citation>
    <scope>NUCLEOTIDE SEQUENCE</scope>
    <source>
        <tissue evidence="1">Shoot tissue taken approximately 20 cm above the soil surface</tissue>
    </source>
</reference>
<organism evidence="1">
    <name type="scientific">Arundo donax</name>
    <name type="common">Giant reed</name>
    <name type="synonym">Donax arundinaceus</name>
    <dbReference type="NCBI Taxonomy" id="35708"/>
    <lineage>
        <taxon>Eukaryota</taxon>
        <taxon>Viridiplantae</taxon>
        <taxon>Streptophyta</taxon>
        <taxon>Embryophyta</taxon>
        <taxon>Tracheophyta</taxon>
        <taxon>Spermatophyta</taxon>
        <taxon>Magnoliopsida</taxon>
        <taxon>Liliopsida</taxon>
        <taxon>Poales</taxon>
        <taxon>Poaceae</taxon>
        <taxon>PACMAD clade</taxon>
        <taxon>Arundinoideae</taxon>
        <taxon>Arundineae</taxon>
        <taxon>Arundo</taxon>
    </lineage>
</organism>
<dbReference type="EMBL" id="GBRH01174341">
    <property type="protein sequence ID" value="JAE23555.1"/>
    <property type="molecule type" value="Transcribed_RNA"/>
</dbReference>
<protein>
    <submittedName>
        <fullName evidence="1">Uncharacterized protein</fullName>
    </submittedName>
</protein>
<dbReference type="AlphaFoldDB" id="A0A0A9GEP3"/>
<accession>A0A0A9GEP3</accession>
<evidence type="ECO:0000313" key="1">
    <source>
        <dbReference type="EMBL" id="JAE23555.1"/>
    </source>
</evidence>
<sequence>MMSYVMAKAVLMTEQGSVKFMSFLRASDSYYSCNEVFHIVLQFSCSPTMSTRRS</sequence>
<name>A0A0A9GEP3_ARUDO</name>
<proteinExistence type="predicted"/>